<keyword evidence="2" id="KW-1185">Reference proteome</keyword>
<dbReference type="Gene3D" id="3.40.50.300">
    <property type="entry name" value="P-loop containing nucleotide triphosphate hydrolases"/>
    <property type="match status" value="1"/>
</dbReference>
<dbReference type="Pfam" id="PF13671">
    <property type="entry name" value="AAA_33"/>
    <property type="match status" value="1"/>
</dbReference>
<gene>
    <name evidence="1" type="ORF">HH215_20705</name>
</gene>
<organism evidence="1 2">
    <name type="scientific">Cohnella herbarum</name>
    <dbReference type="NCBI Taxonomy" id="2728023"/>
    <lineage>
        <taxon>Bacteria</taxon>
        <taxon>Bacillati</taxon>
        <taxon>Bacillota</taxon>
        <taxon>Bacilli</taxon>
        <taxon>Bacillales</taxon>
        <taxon>Paenibacillaceae</taxon>
        <taxon>Cohnella</taxon>
    </lineage>
</organism>
<accession>A0A7Z2ZN04</accession>
<evidence type="ECO:0000313" key="1">
    <source>
        <dbReference type="EMBL" id="QJD85355.1"/>
    </source>
</evidence>
<dbReference type="Proteomes" id="UP000502248">
    <property type="component" value="Chromosome"/>
</dbReference>
<protein>
    <submittedName>
        <fullName evidence="1">AAA family ATPase</fullName>
    </submittedName>
</protein>
<reference evidence="1 2" key="1">
    <citation type="submission" date="2020-04" db="EMBL/GenBank/DDBJ databases">
        <title>Genome sequencing of novel species.</title>
        <authorList>
            <person name="Heo J."/>
            <person name="Kim S.-J."/>
            <person name="Kim J.-S."/>
            <person name="Hong S.-B."/>
            <person name="Kwon S.-W."/>
        </authorList>
    </citation>
    <scope>NUCLEOTIDE SEQUENCE [LARGE SCALE GENOMIC DNA]</scope>
    <source>
        <strain evidence="1 2">MFER-1</strain>
    </source>
</reference>
<dbReference type="SUPFAM" id="SSF52540">
    <property type="entry name" value="P-loop containing nucleoside triphosphate hydrolases"/>
    <property type="match status" value="1"/>
</dbReference>
<dbReference type="AlphaFoldDB" id="A0A7Z2ZN04"/>
<proteinExistence type="predicted"/>
<sequence>MIVWINGAFGSGKTQTAAELHRRTDRSFVYDPENAGYFIRKNVPPHLRHDDFQDDPLWREFNYSMLKRLDREYDGMIIAPMTLVNPQYFNEIVGRLRDEGVVLHHFALCASKETLKKRLGKRGEGNGSWAVRQIDRCIEGLAGAKMQHRIDTDGLTISDNVELIASLAHIDLLPDHRGKARKAVDRWITQAKHFRFFG</sequence>
<dbReference type="EMBL" id="CP051680">
    <property type="protein sequence ID" value="QJD85355.1"/>
    <property type="molecule type" value="Genomic_DNA"/>
</dbReference>
<dbReference type="KEGG" id="cheb:HH215_20705"/>
<name>A0A7Z2ZN04_9BACL</name>
<dbReference type="InterPro" id="IPR027417">
    <property type="entry name" value="P-loop_NTPase"/>
</dbReference>
<evidence type="ECO:0000313" key="2">
    <source>
        <dbReference type="Proteomes" id="UP000502248"/>
    </source>
</evidence>